<protein>
    <recommendedName>
        <fullName evidence="1">YdhG-like domain-containing protein</fullName>
    </recommendedName>
</protein>
<gene>
    <name evidence="2" type="ORF">HPO_13225</name>
</gene>
<dbReference type="SUPFAM" id="SSF159888">
    <property type="entry name" value="YdhG-like"/>
    <property type="match status" value="1"/>
</dbReference>
<evidence type="ECO:0000313" key="2">
    <source>
        <dbReference type="EMBL" id="KCZ97818.1"/>
    </source>
</evidence>
<dbReference type="STRING" id="1280954.HPO_13225"/>
<dbReference type="eggNOG" id="ENOG5032S5R">
    <property type="taxonomic scope" value="Bacteria"/>
</dbReference>
<dbReference type="RefSeq" id="WP_035599682.1">
    <property type="nucleotide sequence ID" value="NZ_ARYM01000015.1"/>
</dbReference>
<feature type="domain" description="YdhG-like" evidence="1">
    <location>
        <begin position="29"/>
        <end position="130"/>
    </location>
</feature>
<organism evidence="2 3">
    <name type="scientific">Hyphomonas polymorpha PS728</name>
    <dbReference type="NCBI Taxonomy" id="1280954"/>
    <lineage>
        <taxon>Bacteria</taxon>
        <taxon>Pseudomonadati</taxon>
        <taxon>Pseudomonadota</taxon>
        <taxon>Alphaproteobacteria</taxon>
        <taxon>Hyphomonadales</taxon>
        <taxon>Hyphomonadaceae</taxon>
        <taxon>Hyphomonas</taxon>
    </lineage>
</organism>
<reference evidence="2 3" key="1">
    <citation type="journal article" date="2014" name="Antonie Van Leeuwenhoek">
        <title>Hyphomonas beringensis sp. nov. and Hyphomonas chukchiensis sp. nov., isolated from surface seawater of the Bering Sea and Chukchi Sea.</title>
        <authorList>
            <person name="Li C."/>
            <person name="Lai Q."/>
            <person name="Li G."/>
            <person name="Dong C."/>
            <person name="Wang J."/>
            <person name="Liao Y."/>
            <person name="Shao Z."/>
        </authorList>
    </citation>
    <scope>NUCLEOTIDE SEQUENCE [LARGE SCALE GENOMIC DNA]</scope>
    <source>
        <strain evidence="2 3">PS728</strain>
    </source>
</reference>
<evidence type="ECO:0000259" key="1">
    <source>
        <dbReference type="Pfam" id="PF08818"/>
    </source>
</evidence>
<dbReference type="Proteomes" id="UP000027100">
    <property type="component" value="Unassembled WGS sequence"/>
</dbReference>
<dbReference type="OrthoDB" id="5951444at2"/>
<dbReference type="EMBL" id="ARYM01000015">
    <property type="protein sequence ID" value="KCZ97818.1"/>
    <property type="molecule type" value="Genomic_DNA"/>
</dbReference>
<sequence>MAGKEAKTKPTAISPADYIAAMEDGPRKTDAATALAWMTKITGLKPKMWGPSMIGYGRYAYTYDSGHSGEAMLTGFSPRKANLVFYAMPGTRDYSAELARLGKHKTGKSCLYINKLADIDMDVLAEIVRDGVAHMRRNYQSWDE</sequence>
<dbReference type="PATRIC" id="fig|1280954.3.peg.2679"/>
<dbReference type="InterPro" id="IPR014922">
    <property type="entry name" value="YdhG-like"/>
</dbReference>
<accession>A0A062VC68</accession>
<comment type="caution">
    <text evidence="2">The sequence shown here is derived from an EMBL/GenBank/DDBJ whole genome shotgun (WGS) entry which is preliminary data.</text>
</comment>
<evidence type="ECO:0000313" key="3">
    <source>
        <dbReference type="Proteomes" id="UP000027100"/>
    </source>
</evidence>
<dbReference type="AlphaFoldDB" id="A0A062VC68"/>
<dbReference type="Pfam" id="PF08818">
    <property type="entry name" value="DUF1801"/>
    <property type="match status" value="1"/>
</dbReference>
<keyword evidence="3" id="KW-1185">Reference proteome</keyword>
<proteinExistence type="predicted"/>
<name>A0A062VC68_9PROT</name>